<dbReference type="OrthoDB" id="1686402at2759"/>
<protein>
    <submittedName>
        <fullName evidence="1">Uncharacterized protein</fullName>
    </submittedName>
</protein>
<sequence length="106" mass="12517">MKLRMQGTMIQHTFYILELGMDWLTTLEDMEVNFQNQTIKWRMQGQECSIKEDASLNNMEVSLKTMAHILQQTGHGYKLYCEGQGTEQDKNKVQDEVWKEIVKQFP</sequence>
<gene>
    <name evidence="1" type="ORF">CEURO_LOCUS20833</name>
</gene>
<reference evidence="1" key="1">
    <citation type="submission" date="2022-07" db="EMBL/GenBank/DDBJ databases">
        <authorList>
            <person name="Macas J."/>
            <person name="Novak P."/>
            <person name="Neumann P."/>
        </authorList>
    </citation>
    <scope>NUCLEOTIDE SEQUENCE</scope>
</reference>
<proteinExistence type="predicted"/>
<name>A0A9P0ZYL8_CUSEU</name>
<evidence type="ECO:0000313" key="2">
    <source>
        <dbReference type="Proteomes" id="UP001152484"/>
    </source>
</evidence>
<organism evidence="1 2">
    <name type="scientific">Cuscuta europaea</name>
    <name type="common">European dodder</name>
    <dbReference type="NCBI Taxonomy" id="41803"/>
    <lineage>
        <taxon>Eukaryota</taxon>
        <taxon>Viridiplantae</taxon>
        <taxon>Streptophyta</taxon>
        <taxon>Embryophyta</taxon>
        <taxon>Tracheophyta</taxon>
        <taxon>Spermatophyta</taxon>
        <taxon>Magnoliopsida</taxon>
        <taxon>eudicotyledons</taxon>
        <taxon>Gunneridae</taxon>
        <taxon>Pentapetalae</taxon>
        <taxon>asterids</taxon>
        <taxon>lamiids</taxon>
        <taxon>Solanales</taxon>
        <taxon>Convolvulaceae</taxon>
        <taxon>Cuscuteae</taxon>
        <taxon>Cuscuta</taxon>
        <taxon>Cuscuta subgen. Cuscuta</taxon>
    </lineage>
</organism>
<dbReference type="EMBL" id="CAMAPE010000068">
    <property type="protein sequence ID" value="CAH9115532.1"/>
    <property type="molecule type" value="Genomic_DNA"/>
</dbReference>
<evidence type="ECO:0000313" key="1">
    <source>
        <dbReference type="EMBL" id="CAH9115532.1"/>
    </source>
</evidence>
<accession>A0A9P0ZYL8</accession>
<dbReference type="Proteomes" id="UP001152484">
    <property type="component" value="Unassembled WGS sequence"/>
</dbReference>
<keyword evidence="2" id="KW-1185">Reference proteome</keyword>
<dbReference type="AlphaFoldDB" id="A0A9P0ZYL8"/>
<comment type="caution">
    <text evidence="1">The sequence shown here is derived from an EMBL/GenBank/DDBJ whole genome shotgun (WGS) entry which is preliminary data.</text>
</comment>